<name>A0A9R0U3Q1_TRITD</name>
<evidence type="ECO:0000313" key="3">
    <source>
        <dbReference type="Proteomes" id="UP000324705"/>
    </source>
</evidence>
<keyword evidence="3" id="KW-1185">Reference proteome</keyword>
<dbReference type="CDD" id="cd06222">
    <property type="entry name" value="RNase_H_like"/>
    <property type="match status" value="1"/>
</dbReference>
<dbReference type="SUPFAM" id="SSF53098">
    <property type="entry name" value="Ribonuclease H-like"/>
    <property type="match status" value="1"/>
</dbReference>
<dbReference type="InterPro" id="IPR053151">
    <property type="entry name" value="RNase_H-like"/>
</dbReference>
<protein>
    <recommendedName>
        <fullName evidence="1">RNase H type-1 domain-containing protein</fullName>
    </recommendedName>
</protein>
<reference evidence="2 3" key="1">
    <citation type="submission" date="2017-09" db="EMBL/GenBank/DDBJ databases">
        <authorList>
            <consortium name="International Durum Wheat Genome Sequencing Consortium (IDWGSC)"/>
            <person name="Milanesi L."/>
        </authorList>
    </citation>
    <scope>NUCLEOTIDE SEQUENCE [LARGE SCALE GENOMIC DNA]</scope>
    <source>
        <strain evidence="3">cv. Svevo</strain>
    </source>
</reference>
<dbReference type="Gene3D" id="3.30.420.10">
    <property type="entry name" value="Ribonuclease H-like superfamily/Ribonuclease H"/>
    <property type="match status" value="1"/>
</dbReference>
<dbReference type="InterPro" id="IPR002156">
    <property type="entry name" value="RNaseH_domain"/>
</dbReference>
<dbReference type="PANTHER" id="PTHR47723:SF24">
    <property type="entry name" value="RNASE H TYPE-1 DOMAIN-CONTAINING PROTEIN"/>
    <property type="match status" value="1"/>
</dbReference>
<dbReference type="EMBL" id="LT934119">
    <property type="protein sequence ID" value="VAI23793.1"/>
    <property type="molecule type" value="Genomic_DNA"/>
</dbReference>
<dbReference type="AlphaFoldDB" id="A0A9R0U3Q1"/>
<dbReference type="PANTHER" id="PTHR47723">
    <property type="entry name" value="OS05G0353850 PROTEIN"/>
    <property type="match status" value="1"/>
</dbReference>
<evidence type="ECO:0000259" key="1">
    <source>
        <dbReference type="Pfam" id="PF13456"/>
    </source>
</evidence>
<gene>
    <name evidence="2" type="ORF">TRITD_5Av1G226660</name>
</gene>
<dbReference type="InterPro" id="IPR036397">
    <property type="entry name" value="RNaseH_sf"/>
</dbReference>
<accession>A0A9R0U3Q1</accession>
<feature type="domain" description="RNase H type-1" evidence="1">
    <location>
        <begin position="2"/>
        <end position="74"/>
    </location>
</feature>
<dbReference type="InterPro" id="IPR012337">
    <property type="entry name" value="RNaseH-like_sf"/>
</dbReference>
<dbReference type="InterPro" id="IPR044730">
    <property type="entry name" value="RNase_H-like_dom_plant"/>
</dbReference>
<evidence type="ECO:0000313" key="2">
    <source>
        <dbReference type="EMBL" id="VAI23793.1"/>
    </source>
</evidence>
<organism evidence="2 3">
    <name type="scientific">Triticum turgidum subsp. durum</name>
    <name type="common">Durum wheat</name>
    <name type="synonym">Triticum durum</name>
    <dbReference type="NCBI Taxonomy" id="4567"/>
    <lineage>
        <taxon>Eukaryota</taxon>
        <taxon>Viridiplantae</taxon>
        <taxon>Streptophyta</taxon>
        <taxon>Embryophyta</taxon>
        <taxon>Tracheophyta</taxon>
        <taxon>Spermatophyta</taxon>
        <taxon>Magnoliopsida</taxon>
        <taxon>Liliopsida</taxon>
        <taxon>Poales</taxon>
        <taxon>Poaceae</taxon>
        <taxon>BOP clade</taxon>
        <taxon>Pooideae</taxon>
        <taxon>Triticodae</taxon>
        <taxon>Triticeae</taxon>
        <taxon>Triticinae</taxon>
        <taxon>Triticum</taxon>
    </lineage>
</organism>
<dbReference type="Pfam" id="PF13456">
    <property type="entry name" value="RVT_3"/>
    <property type="match status" value="1"/>
</dbReference>
<dbReference type="Gramene" id="TRITD5Av1G226660.1">
    <property type="protein sequence ID" value="TRITD5Av1G226660.1"/>
    <property type="gene ID" value="TRITD5Av1G226660"/>
</dbReference>
<dbReference type="GO" id="GO:0003676">
    <property type="term" value="F:nucleic acid binding"/>
    <property type="evidence" value="ECO:0007669"/>
    <property type="project" value="InterPro"/>
</dbReference>
<sequence length="105" mass="11833">MKGLSLAIQRTVLPIAIDMDSSMAVSMITSDEVDRSLYASLVNEIRHLLSLRQTCITHISRSRNKASDSLARFARVDRRTMTWLGSGPEDVLEIVFEDCKHIVIE</sequence>
<dbReference type="GO" id="GO:0004523">
    <property type="term" value="F:RNA-DNA hybrid ribonuclease activity"/>
    <property type="evidence" value="ECO:0007669"/>
    <property type="project" value="InterPro"/>
</dbReference>
<dbReference type="Proteomes" id="UP000324705">
    <property type="component" value="Chromosome 5A"/>
</dbReference>
<proteinExistence type="predicted"/>